<accession>A0A2T3BER1</accession>
<feature type="region of interest" description="Disordered" evidence="1">
    <location>
        <begin position="1"/>
        <end position="25"/>
    </location>
</feature>
<dbReference type="OrthoDB" id="3518858at2759"/>
<name>A0A2T3BER1_AMORE</name>
<dbReference type="Proteomes" id="UP000241818">
    <property type="component" value="Unassembled WGS sequence"/>
</dbReference>
<protein>
    <submittedName>
        <fullName evidence="2">Uncharacterized protein</fullName>
    </submittedName>
</protein>
<keyword evidence="3" id="KW-1185">Reference proteome</keyword>
<gene>
    <name evidence="2" type="ORF">M430DRAFT_55340</name>
</gene>
<sequence length="407" mass="46733">MAGSTNSKIDLPVSTSPSSTPQPRIKHELESSPLAAYIPIYSDVEDPIALPIEQPTPLPVRTQPLYASLILEDLPPGYFHFTSDRGTGFTPREPLHPDLFHYQPIDLFPKPSFNVIQPVDTPLPPDRRRASILKMSPAAIKRALDVWRSNAAFAADGELREQENPFPGEDMNHGWTRARSVMKHFREIRSQMQAERGQNELEEDIQILQAFKAFSLGAQRGPIDLDPEEFGGMFDRVFAAKRSGWARAPGSWWAARKAVFERCHGESLLEQVNLSSIEIYEKVEKWARVPYHDGDNKKKRHLERCSIAPVAKRLKSKRKIEEVMSEEWRARRRAQEMRAGRWTDGTMRMDRMWEEFHWVLDVEDPLDKVWKSKTDKDKREGLVIDDEGVVIDKIREVCGSDIWASRA</sequence>
<dbReference type="RefSeq" id="XP_024725432.1">
    <property type="nucleotide sequence ID" value="XM_024868534.1"/>
</dbReference>
<evidence type="ECO:0000313" key="2">
    <source>
        <dbReference type="EMBL" id="PSS27907.1"/>
    </source>
</evidence>
<dbReference type="EMBL" id="KZ679006">
    <property type="protein sequence ID" value="PSS27907.1"/>
    <property type="molecule type" value="Genomic_DNA"/>
</dbReference>
<feature type="compositionally biased region" description="Low complexity" evidence="1">
    <location>
        <begin position="12"/>
        <end position="23"/>
    </location>
</feature>
<evidence type="ECO:0000256" key="1">
    <source>
        <dbReference type="SAM" id="MobiDB-lite"/>
    </source>
</evidence>
<dbReference type="GeneID" id="36576615"/>
<proteinExistence type="predicted"/>
<reference evidence="2 3" key="1">
    <citation type="journal article" date="2018" name="New Phytol.">
        <title>Comparative genomics and transcriptomics depict ericoid mycorrhizal fungi as versatile saprotrophs and plant mutualists.</title>
        <authorList>
            <person name="Martino E."/>
            <person name="Morin E."/>
            <person name="Grelet G.A."/>
            <person name="Kuo A."/>
            <person name="Kohler A."/>
            <person name="Daghino S."/>
            <person name="Barry K.W."/>
            <person name="Cichocki N."/>
            <person name="Clum A."/>
            <person name="Dockter R.B."/>
            <person name="Hainaut M."/>
            <person name="Kuo R.C."/>
            <person name="LaButti K."/>
            <person name="Lindahl B.D."/>
            <person name="Lindquist E.A."/>
            <person name="Lipzen A."/>
            <person name="Khouja H.R."/>
            <person name="Magnuson J."/>
            <person name="Murat C."/>
            <person name="Ohm R.A."/>
            <person name="Singer S.W."/>
            <person name="Spatafora J.W."/>
            <person name="Wang M."/>
            <person name="Veneault-Fourrey C."/>
            <person name="Henrissat B."/>
            <person name="Grigoriev I.V."/>
            <person name="Martin F.M."/>
            <person name="Perotto S."/>
        </authorList>
    </citation>
    <scope>NUCLEOTIDE SEQUENCE [LARGE SCALE GENOMIC DNA]</scope>
    <source>
        <strain evidence="2 3">ATCC 22711</strain>
    </source>
</reference>
<organism evidence="2 3">
    <name type="scientific">Amorphotheca resinae ATCC 22711</name>
    <dbReference type="NCBI Taxonomy" id="857342"/>
    <lineage>
        <taxon>Eukaryota</taxon>
        <taxon>Fungi</taxon>
        <taxon>Dikarya</taxon>
        <taxon>Ascomycota</taxon>
        <taxon>Pezizomycotina</taxon>
        <taxon>Leotiomycetes</taxon>
        <taxon>Helotiales</taxon>
        <taxon>Amorphothecaceae</taxon>
        <taxon>Amorphotheca</taxon>
    </lineage>
</organism>
<evidence type="ECO:0000313" key="3">
    <source>
        <dbReference type="Proteomes" id="UP000241818"/>
    </source>
</evidence>
<dbReference type="AlphaFoldDB" id="A0A2T3BER1"/>
<dbReference type="InParanoid" id="A0A2T3BER1"/>